<proteinExistence type="predicted"/>
<protein>
    <submittedName>
        <fullName evidence="2">Uncharacterized protein</fullName>
    </submittedName>
</protein>
<keyword evidence="1" id="KW-0472">Membrane</keyword>
<accession>A0A9P1JZG7</accession>
<feature type="transmembrane region" description="Helical" evidence="1">
    <location>
        <begin position="6"/>
        <end position="28"/>
    </location>
</feature>
<dbReference type="Proteomes" id="UP000007319">
    <property type="component" value="Plasmid AZOBR_p3"/>
</dbReference>
<organism evidence="2 3">
    <name type="scientific">Azospirillum baldaniorum</name>
    <dbReference type="NCBI Taxonomy" id="1064539"/>
    <lineage>
        <taxon>Bacteria</taxon>
        <taxon>Pseudomonadati</taxon>
        <taxon>Pseudomonadota</taxon>
        <taxon>Alphaproteobacteria</taxon>
        <taxon>Rhodospirillales</taxon>
        <taxon>Azospirillaceae</taxon>
        <taxon>Azospirillum</taxon>
    </lineage>
</organism>
<keyword evidence="2" id="KW-0614">Plasmid</keyword>
<dbReference type="KEGG" id="abs:AZOBR_p340021"/>
<sequence>MDGDVYGSHFWLCCLCIKLSAIVAVLVCKEIQLFTYMREKPLCSLREKKRDHINVNIAFGLSTPYPKGVVRLDDLPSIIFPRYKYHSGPLRKFSERGEFRDWEKAAGGDCRCWKLRFILRARCKLLCRCSR</sequence>
<name>A0A9P1JZG7_9PROT</name>
<keyword evidence="3" id="KW-1185">Reference proteome</keyword>
<evidence type="ECO:0000313" key="3">
    <source>
        <dbReference type="Proteomes" id="UP000007319"/>
    </source>
</evidence>
<keyword evidence="1" id="KW-1133">Transmembrane helix</keyword>
<reference evidence="2 3" key="1">
    <citation type="journal article" date="2011" name="PLoS Genet.">
        <title>Azospirillum genomes reveal transition of bacteria from aquatic to terrestrial environments.</title>
        <authorList>
            <person name="Wisniewski-Dye F."/>
            <person name="Borziak K."/>
            <person name="Khalsa-Moyers G."/>
            <person name="Alexandre G."/>
            <person name="Sukharnikov L.O."/>
            <person name="Wuichet K."/>
            <person name="Hurst G.B."/>
            <person name="McDonald W.H."/>
            <person name="Robertson J.S."/>
            <person name="Barbe V."/>
            <person name="Calteau A."/>
            <person name="Rouy Z."/>
            <person name="Mangenot S."/>
            <person name="Prigent-Combaret C."/>
            <person name="Normand P."/>
            <person name="Boyer M."/>
            <person name="Siguier P."/>
            <person name="Dessaux Y."/>
            <person name="Elmerich C."/>
            <person name="Condemine G."/>
            <person name="Krishnen G."/>
            <person name="Kennedy I."/>
            <person name="Paterson A.H."/>
            <person name="Gonzalez V."/>
            <person name="Mavingui P."/>
            <person name="Zhulin I.B."/>
        </authorList>
    </citation>
    <scope>NUCLEOTIDE SEQUENCE [LARGE SCALE GENOMIC DNA]</scope>
    <source>
        <strain evidence="2 3">Sp245</strain>
    </source>
</reference>
<geneLocation type="plasmid" evidence="2 3">
    <name>AZOBR_p3</name>
</geneLocation>
<dbReference type="AlphaFoldDB" id="A0A9P1JZG7"/>
<evidence type="ECO:0000313" key="2">
    <source>
        <dbReference type="EMBL" id="CCD02783.1"/>
    </source>
</evidence>
<keyword evidence="1" id="KW-0812">Transmembrane</keyword>
<gene>
    <name evidence="2" type="ORF">AZOBR_p340021</name>
</gene>
<dbReference type="EMBL" id="HE577330">
    <property type="protein sequence ID" value="CCD02783.1"/>
    <property type="molecule type" value="Genomic_DNA"/>
</dbReference>
<evidence type="ECO:0000256" key="1">
    <source>
        <dbReference type="SAM" id="Phobius"/>
    </source>
</evidence>